<gene>
    <name evidence="2" type="ORF">ACFQPF_07330</name>
</gene>
<evidence type="ECO:0000313" key="3">
    <source>
        <dbReference type="Proteomes" id="UP001596549"/>
    </source>
</evidence>
<evidence type="ECO:0000256" key="1">
    <source>
        <dbReference type="SAM" id="MobiDB-lite"/>
    </source>
</evidence>
<keyword evidence="3" id="KW-1185">Reference proteome</keyword>
<reference evidence="3" key="1">
    <citation type="journal article" date="2019" name="Int. J. Syst. Evol. Microbiol.">
        <title>The Global Catalogue of Microorganisms (GCM) 10K type strain sequencing project: providing services to taxonomists for standard genome sequencing and annotation.</title>
        <authorList>
            <consortium name="The Broad Institute Genomics Platform"/>
            <consortium name="The Broad Institute Genome Sequencing Center for Infectious Disease"/>
            <person name="Wu L."/>
            <person name="Ma J."/>
        </authorList>
    </citation>
    <scope>NUCLEOTIDE SEQUENCE [LARGE SCALE GENOMIC DNA]</scope>
    <source>
        <strain evidence="3">NBRC 106396</strain>
    </source>
</reference>
<accession>A0ABW2NR89</accession>
<name>A0ABW2NR89_9BACL</name>
<proteinExistence type="predicted"/>
<comment type="caution">
    <text evidence="2">The sequence shown here is derived from an EMBL/GenBank/DDBJ whole genome shotgun (WGS) entry which is preliminary data.</text>
</comment>
<sequence>MTFEELKKNKPTSDWLENDEDGDFFNEENISATNKVLDAYISTLQKLGSGAEEDDILEAVEKVVTQLNELNEGYDHYIETSEREDLCEFIQTAAELAGLETDEDVTEEWREW</sequence>
<evidence type="ECO:0000313" key="2">
    <source>
        <dbReference type="EMBL" id="MFC7371483.1"/>
    </source>
</evidence>
<organism evidence="2 3">
    <name type="scientific">Fictibacillus iocasae</name>
    <dbReference type="NCBI Taxonomy" id="2715437"/>
    <lineage>
        <taxon>Bacteria</taxon>
        <taxon>Bacillati</taxon>
        <taxon>Bacillota</taxon>
        <taxon>Bacilli</taxon>
        <taxon>Bacillales</taxon>
        <taxon>Fictibacillaceae</taxon>
        <taxon>Fictibacillus</taxon>
    </lineage>
</organism>
<dbReference type="RefSeq" id="WP_379748092.1">
    <property type="nucleotide sequence ID" value="NZ_JBHTCP010000013.1"/>
</dbReference>
<dbReference type="Proteomes" id="UP001596549">
    <property type="component" value="Unassembled WGS sequence"/>
</dbReference>
<dbReference type="EMBL" id="JBHTCP010000013">
    <property type="protein sequence ID" value="MFC7371483.1"/>
    <property type="molecule type" value="Genomic_DNA"/>
</dbReference>
<feature type="region of interest" description="Disordered" evidence="1">
    <location>
        <begin position="1"/>
        <end position="20"/>
    </location>
</feature>
<protein>
    <submittedName>
        <fullName evidence="2">Uncharacterized protein</fullName>
    </submittedName>
</protein>